<dbReference type="InParanoid" id="B0WFM1"/>
<name>B0WFM1_CULQU</name>
<feature type="region of interest" description="Disordered" evidence="1">
    <location>
        <begin position="1"/>
        <end position="27"/>
    </location>
</feature>
<evidence type="ECO:0000313" key="4">
    <source>
        <dbReference type="Proteomes" id="UP000002320"/>
    </source>
</evidence>
<proteinExistence type="predicted"/>
<dbReference type="KEGG" id="cqu:CpipJ_CPIJ005625"/>
<dbReference type="HOGENOM" id="CLU_2943994_0_0_1"/>
<gene>
    <name evidence="3" type="primary">6037613</name>
    <name evidence="2" type="ORF">CpipJ_CPIJ005625</name>
</gene>
<sequence length="60" mass="6333">MNRNKGPVAAAAHATSGSAQSPHSVSRSRSGCGHFHWPSSVGFRFLTVLILRLTIGLFGV</sequence>
<keyword evidence="4" id="KW-1185">Reference proteome</keyword>
<evidence type="ECO:0000313" key="2">
    <source>
        <dbReference type="EMBL" id="EDS26327.1"/>
    </source>
</evidence>
<dbReference type="EnsemblMetazoa" id="CPIJ005625-RA">
    <property type="protein sequence ID" value="CPIJ005625-PA"/>
    <property type="gene ID" value="CPIJ005625"/>
</dbReference>
<dbReference type="VEuPathDB" id="VectorBase:CPIJ005625"/>
<evidence type="ECO:0000256" key="1">
    <source>
        <dbReference type="SAM" id="MobiDB-lite"/>
    </source>
</evidence>
<reference evidence="2" key="1">
    <citation type="submission" date="2007-03" db="EMBL/GenBank/DDBJ databases">
        <title>Annotation of Culex pipiens quinquefasciatus.</title>
        <authorList>
            <consortium name="The Broad Institute Genome Sequencing Platform"/>
            <person name="Atkinson P.W."/>
            <person name="Hemingway J."/>
            <person name="Christensen B.M."/>
            <person name="Higgs S."/>
            <person name="Kodira C."/>
            <person name="Hannick L."/>
            <person name="Megy K."/>
            <person name="O'Leary S."/>
            <person name="Pearson M."/>
            <person name="Haas B.J."/>
            <person name="Mauceli E."/>
            <person name="Wortman J.R."/>
            <person name="Lee N.H."/>
            <person name="Guigo R."/>
            <person name="Stanke M."/>
            <person name="Alvarado L."/>
            <person name="Amedeo P."/>
            <person name="Antoine C.H."/>
            <person name="Arensburger P."/>
            <person name="Bidwell S.L."/>
            <person name="Crawford M."/>
            <person name="Camaro F."/>
            <person name="Devon K."/>
            <person name="Engels R."/>
            <person name="Hammond M."/>
            <person name="Howarth C."/>
            <person name="Koehrsen M."/>
            <person name="Lawson D."/>
            <person name="Montgomery P."/>
            <person name="Nene V."/>
            <person name="Nusbaum C."/>
            <person name="Puiu D."/>
            <person name="Romero-Severson J."/>
            <person name="Severson D.W."/>
            <person name="Shumway M."/>
            <person name="Sisk P."/>
            <person name="Stolte C."/>
            <person name="Zeng Q."/>
            <person name="Eisenstadt E."/>
            <person name="Fraser-Liggett C."/>
            <person name="Strausberg R."/>
            <person name="Galagan J."/>
            <person name="Birren B."/>
            <person name="Collins F.H."/>
        </authorList>
    </citation>
    <scope>NUCLEOTIDE SEQUENCE [LARGE SCALE GENOMIC DNA]</scope>
    <source>
        <strain evidence="2">JHB</strain>
    </source>
</reference>
<dbReference type="EMBL" id="DS231919">
    <property type="protein sequence ID" value="EDS26327.1"/>
    <property type="molecule type" value="Genomic_DNA"/>
</dbReference>
<evidence type="ECO:0000313" key="3">
    <source>
        <dbReference type="EnsemblMetazoa" id="CPIJ005625-PA"/>
    </source>
</evidence>
<feature type="compositionally biased region" description="Low complexity" evidence="1">
    <location>
        <begin position="9"/>
        <end position="21"/>
    </location>
</feature>
<reference evidence="3" key="2">
    <citation type="submission" date="2020-05" db="UniProtKB">
        <authorList>
            <consortium name="EnsemblMetazoa"/>
        </authorList>
    </citation>
    <scope>IDENTIFICATION</scope>
    <source>
        <strain evidence="3">JHB</strain>
    </source>
</reference>
<dbReference type="Proteomes" id="UP000002320">
    <property type="component" value="Unassembled WGS sequence"/>
</dbReference>
<protein>
    <submittedName>
        <fullName evidence="2 3">Uncharacterized protein</fullName>
    </submittedName>
</protein>
<accession>B0WFM1</accession>
<organism>
    <name type="scientific">Culex quinquefasciatus</name>
    <name type="common">Southern house mosquito</name>
    <name type="synonym">Culex pungens</name>
    <dbReference type="NCBI Taxonomy" id="7176"/>
    <lineage>
        <taxon>Eukaryota</taxon>
        <taxon>Metazoa</taxon>
        <taxon>Ecdysozoa</taxon>
        <taxon>Arthropoda</taxon>
        <taxon>Hexapoda</taxon>
        <taxon>Insecta</taxon>
        <taxon>Pterygota</taxon>
        <taxon>Neoptera</taxon>
        <taxon>Endopterygota</taxon>
        <taxon>Diptera</taxon>
        <taxon>Nematocera</taxon>
        <taxon>Culicoidea</taxon>
        <taxon>Culicidae</taxon>
        <taxon>Culicinae</taxon>
        <taxon>Culicini</taxon>
        <taxon>Culex</taxon>
        <taxon>Culex</taxon>
    </lineage>
</organism>
<dbReference type="AlphaFoldDB" id="B0WFM1"/>